<reference evidence="11" key="1">
    <citation type="submission" date="2023-07" db="EMBL/GenBank/DDBJ databases">
        <title>draft genome sequence of fig (Ficus carica).</title>
        <authorList>
            <person name="Takahashi T."/>
            <person name="Nishimura K."/>
        </authorList>
    </citation>
    <scope>NUCLEOTIDE SEQUENCE</scope>
</reference>
<evidence type="ECO:0000259" key="10">
    <source>
        <dbReference type="PROSITE" id="PS50884"/>
    </source>
</evidence>
<keyword evidence="2 8" id="KW-0863">Zinc-finger</keyword>
<comment type="subcellular location">
    <subcellularLocation>
        <location evidence="8 9">Nucleus</location>
    </subcellularLocation>
</comment>
<organism evidence="11 12">
    <name type="scientific">Ficus carica</name>
    <name type="common">Common fig</name>
    <dbReference type="NCBI Taxonomy" id="3494"/>
    <lineage>
        <taxon>Eukaryota</taxon>
        <taxon>Viridiplantae</taxon>
        <taxon>Streptophyta</taxon>
        <taxon>Embryophyta</taxon>
        <taxon>Tracheophyta</taxon>
        <taxon>Spermatophyta</taxon>
        <taxon>Magnoliopsida</taxon>
        <taxon>eudicotyledons</taxon>
        <taxon>Gunneridae</taxon>
        <taxon>Pentapetalae</taxon>
        <taxon>rosids</taxon>
        <taxon>fabids</taxon>
        <taxon>Rosales</taxon>
        <taxon>Moraceae</taxon>
        <taxon>Ficeae</taxon>
        <taxon>Ficus</taxon>
    </lineage>
</organism>
<keyword evidence="12" id="KW-1185">Reference proteome</keyword>
<dbReference type="InterPro" id="IPR003851">
    <property type="entry name" value="Znf_Dof"/>
</dbReference>
<dbReference type="InterPro" id="IPR045174">
    <property type="entry name" value="Dof"/>
</dbReference>
<evidence type="ECO:0000256" key="8">
    <source>
        <dbReference type="PROSITE-ProRule" id="PRU00071"/>
    </source>
</evidence>
<evidence type="ECO:0000256" key="2">
    <source>
        <dbReference type="ARBA" id="ARBA00022771"/>
    </source>
</evidence>
<dbReference type="PROSITE" id="PS01361">
    <property type="entry name" value="ZF_DOF_1"/>
    <property type="match status" value="1"/>
</dbReference>
<keyword evidence="4 9" id="KW-0805">Transcription regulation</keyword>
<dbReference type="GO" id="GO:0008270">
    <property type="term" value="F:zinc ion binding"/>
    <property type="evidence" value="ECO:0007669"/>
    <property type="project" value="UniProtKB-KW"/>
</dbReference>
<gene>
    <name evidence="11" type="ORF">TIFTF001_008802</name>
</gene>
<dbReference type="Pfam" id="PF02701">
    <property type="entry name" value="Zn_ribbon_Dof"/>
    <property type="match status" value="1"/>
</dbReference>
<sequence>MERVWKPSVEISPNCPRCGCSNTKFCYYNNYSLTQPRYFCKGCRRYWTKGGSLRNVPVGGGCRKNRRGKSLMLSSAADGVHSKNLGYRSNVPGGPIGHSYGANSGSFLADSTRPSMLHDGSHIDLALVYANFLNPKPDCKSVGTINNGLEIPELGSDHFDPSLEFSTTPDHMTGGSSIQLPRIPELSTKNCCDRHEQIYFYGLDSFHRHQDRSDYQHCASEFVLPPLPDQELIWSSTSDHMMVSQTIQATHELPVIGGSDHQTHQDENLLAANWSPFDLPSDDTFSGGVQEKI</sequence>
<evidence type="ECO:0000256" key="6">
    <source>
        <dbReference type="ARBA" id="ARBA00023163"/>
    </source>
</evidence>
<keyword evidence="6 9" id="KW-0804">Transcription</keyword>
<dbReference type="GO" id="GO:0005634">
    <property type="term" value="C:nucleus"/>
    <property type="evidence" value="ECO:0007669"/>
    <property type="project" value="UniProtKB-SubCell"/>
</dbReference>
<evidence type="ECO:0000256" key="3">
    <source>
        <dbReference type="ARBA" id="ARBA00022833"/>
    </source>
</evidence>
<dbReference type="PANTHER" id="PTHR31992">
    <property type="entry name" value="DOF ZINC FINGER PROTEIN DOF1.4-RELATED"/>
    <property type="match status" value="1"/>
</dbReference>
<keyword evidence="7 8" id="KW-0539">Nucleus</keyword>
<keyword evidence="1 9" id="KW-0479">Metal-binding</keyword>
<accession>A0AA87ZVI8</accession>
<name>A0AA87ZVI8_FICCA</name>
<evidence type="ECO:0000256" key="7">
    <source>
        <dbReference type="ARBA" id="ARBA00023242"/>
    </source>
</evidence>
<dbReference type="PANTHER" id="PTHR31992:SF111">
    <property type="entry name" value="DOF ZINC FINGER PROTEIN DOF3.5"/>
    <property type="match status" value="1"/>
</dbReference>
<keyword evidence="5 8" id="KW-0238">DNA-binding</keyword>
<dbReference type="PROSITE" id="PS50884">
    <property type="entry name" value="ZF_DOF_2"/>
    <property type="match status" value="1"/>
</dbReference>
<evidence type="ECO:0000313" key="11">
    <source>
        <dbReference type="EMBL" id="GMN39570.1"/>
    </source>
</evidence>
<evidence type="ECO:0000256" key="5">
    <source>
        <dbReference type="ARBA" id="ARBA00023125"/>
    </source>
</evidence>
<dbReference type="GO" id="GO:0003700">
    <property type="term" value="F:DNA-binding transcription factor activity"/>
    <property type="evidence" value="ECO:0007669"/>
    <property type="project" value="UniProtKB-UniRule"/>
</dbReference>
<evidence type="ECO:0000256" key="9">
    <source>
        <dbReference type="RuleBase" id="RU369094"/>
    </source>
</evidence>
<dbReference type="EMBL" id="BTGU01000009">
    <property type="protein sequence ID" value="GMN39570.1"/>
    <property type="molecule type" value="Genomic_DNA"/>
</dbReference>
<feature type="domain" description="Dof-type" evidence="10">
    <location>
        <begin position="13"/>
        <end position="67"/>
    </location>
</feature>
<comment type="caution">
    <text evidence="11">The sequence shown here is derived from an EMBL/GenBank/DDBJ whole genome shotgun (WGS) entry which is preliminary data.</text>
</comment>
<comment type="function">
    <text evidence="9">Transcription factor that binds specifically to a 5'-AA[AG]G-3' consensus core sequence.</text>
</comment>
<evidence type="ECO:0000313" key="12">
    <source>
        <dbReference type="Proteomes" id="UP001187192"/>
    </source>
</evidence>
<keyword evidence="3 9" id="KW-0862">Zinc</keyword>
<proteinExistence type="predicted"/>
<protein>
    <recommendedName>
        <fullName evidence="9">Dof zinc finger protein</fullName>
    </recommendedName>
</protein>
<dbReference type="Proteomes" id="UP001187192">
    <property type="component" value="Unassembled WGS sequence"/>
</dbReference>
<evidence type="ECO:0000256" key="4">
    <source>
        <dbReference type="ARBA" id="ARBA00023015"/>
    </source>
</evidence>
<evidence type="ECO:0000256" key="1">
    <source>
        <dbReference type="ARBA" id="ARBA00022723"/>
    </source>
</evidence>
<dbReference type="AlphaFoldDB" id="A0AA87ZVI8"/>
<dbReference type="GO" id="GO:0003677">
    <property type="term" value="F:DNA binding"/>
    <property type="evidence" value="ECO:0007669"/>
    <property type="project" value="UniProtKB-UniRule"/>
</dbReference>